<dbReference type="AlphaFoldDB" id="A0A8T2CA10"/>
<reference evidence="2 3" key="1">
    <citation type="submission" date="2020-12" db="EMBL/GenBank/DDBJ databases">
        <title>Concerted genomic and epigenomic changes stabilize Arabidopsis allopolyploids.</title>
        <authorList>
            <person name="Chen Z."/>
        </authorList>
    </citation>
    <scope>NUCLEOTIDE SEQUENCE [LARGE SCALE GENOMIC DNA]</scope>
    <source>
        <strain evidence="2">Allo738</strain>
        <tissue evidence="2">Leaf</tissue>
    </source>
</reference>
<evidence type="ECO:0000313" key="3">
    <source>
        <dbReference type="Proteomes" id="UP000694240"/>
    </source>
</evidence>
<keyword evidence="3" id="KW-1185">Reference proteome</keyword>
<proteinExistence type="predicted"/>
<feature type="region of interest" description="Disordered" evidence="1">
    <location>
        <begin position="17"/>
        <end position="111"/>
    </location>
</feature>
<protein>
    <submittedName>
        <fullName evidence="2">Uncharacterized protein</fullName>
    </submittedName>
</protein>
<dbReference type="EMBL" id="JAEFBK010000006">
    <property type="protein sequence ID" value="KAG7595130.1"/>
    <property type="molecule type" value="Genomic_DNA"/>
</dbReference>
<evidence type="ECO:0000256" key="1">
    <source>
        <dbReference type="SAM" id="MobiDB-lite"/>
    </source>
</evidence>
<dbReference type="Proteomes" id="UP000694240">
    <property type="component" value="Chromosome 6"/>
</dbReference>
<organism evidence="2 3">
    <name type="scientific">Arabidopsis thaliana x Arabidopsis arenosa</name>
    <dbReference type="NCBI Taxonomy" id="1240361"/>
    <lineage>
        <taxon>Eukaryota</taxon>
        <taxon>Viridiplantae</taxon>
        <taxon>Streptophyta</taxon>
        <taxon>Embryophyta</taxon>
        <taxon>Tracheophyta</taxon>
        <taxon>Spermatophyta</taxon>
        <taxon>Magnoliopsida</taxon>
        <taxon>eudicotyledons</taxon>
        <taxon>Gunneridae</taxon>
        <taxon>Pentapetalae</taxon>
        <taxon>rosids</taxon>
        <taxon>malvids</taxon>
        <taxon>Brassicales</taxon>
        <taxon>Brassicaceae</taxon>
        <taxon>Camelineae</taxon>
        <taxon>Arabidopsis</taxon>
    </lineage>
</organism>
<name>A0A8T2CA10_9BRAS</name>
<comment type="caution">
    <text evidence="2">The sequence shown here is derived from an EMBL/GenBank/DDBJ whole genome shotgun (WGS) entry which is preliminary data.</text>
</comment>
<gene>
    <name evidence="2" type="ORF">ISN45_Aa01g038440</name>
</gene>
<evidence type="ECO:0000313" key="2">
    <source>
        <dbReference type="EMBL" id="KAG7595130.1"/>
    </source>
</evidence>
<feature type="compositionally biased region" description="Gly residues" evidence="1">
    <location>
        <begin position="95"/>
        <end position="111"/>
    </location>
</feature>
<sequence>MGMFRFLCCFINWTKIKPSSPPQVVETGKNISPSPPPQLPQVTEKAKKEPPQQPSRPGVVKLRKGITVKDGGLVVSKSSKTTTKSSRRHTRYGNTAGGSGGCGGGCGGGGC</sequence>
<accession>A0A8T2CA10</accession>